<comment type="caution">
    <text evidence="2">The sequence shown here is derived from an EMBL/GenBank/DDBJ whole genome shotgun (WGS) entry which is preliminary data.</text>
</comment>
<name>A0AAV7K9H5_9METZ</name>
<dbReference type="GO" id="GO:0005782">
    <property type="term" value="C:peroxisomal matrix"/>
    <property type="evidence" value="ECO:0007669"/>
    <property type="project" value="TreeGrafter"/>
</dbReference>
<dbReference type="Pfam" id="PF05292">
    <property type="entry name" value="MCD"/>
    <property type="match status" value="2"/>
</dbReference>
<dbReference type="PANTHER" id="PTHR28641">
    <property type="match status" value="1"/>
</dbReference>
<protein>
    <submittedName>
        <fullName evidence="2">Decarboxylase</fullName>
    </submittedName>
</protein>
<dbReference type="Gene3D" id="3.40.630.150">
    <property type="entry name" value="Malonyl-CoA decarboxylase, catalytic domain"/>
    <property type="match status" value="2"/>
</dbReference>
<accession>A0AAV7K9H5</accession>
<sequence length="405" mass="46400">MIRSFRLFRSFHISRRNLVFNRHGISDLLKTFPTYSSKQYTHSSPLNTMIESLVDSYKPLQLEGKIIFMKSLVDNIPKHSDTLKDIATTHGDDPCTQFIHTIALHPKGLELVLELRTDLKQINTFLNKEIDYITELTNSIHQVVSLWSRRAFLTFRLVTTDSPVELVDNIIQSEAVHPLSGKEEFNKRVTNGMCYAVTHDQLSPNIPISMAYCGLIDYFPTHIQPVLNGAGFKPNILQNPSTACFYTISNAHVGFSGTEVSHQLIKYAVNSISTRFPSVCTFVTLSPIPQFRNWLVDNNILFCDQLEVYSANKRRELLSECAKYLVKAKRGKRVFDPVANFHLKNGAILRKINWLANPNERGIQQSFGIMANYLYEVDYQEKNRIRYLQDGIVSISEDIKQLLHK</sequence>
<evidence type="ECO:0000313" key="3">
    <source>
        <dbReference type="Proteomes" id="UP001165289"/>
    </source>
</evidence>
<dbReference type="Proteomes" id="UP001165289">
    <property type="component" value="Unassembled WGS sequence"/>
</dbReference>
<evidence type="ECO:0000259" key="1">
    <source>
        <dbReference type="Pfam" id="PF05292"/>
    </source>
</evidence>
<evidence type="ECO:0000313" key="2">
    <source>
        <dbReference type="EMBL" id="KAI6657525.1"/>
    </source>
</evidence>
<dbReference type="GO" id="GO:0050080">
    <property type="term" value="F:malonyl-CoA decarboxylase activity"/>
    <property type="evidence" value="ECO:0007669"/>
    <property type="project" value="InterPro"/>
</dbReference>
<gene>
    <name evidence="2" type="ORF">LOD99_269</name>
</gene>
<feature type="domain" description="Malonyl-CoA decarboxylase C-terminal" evidence="1">
    <location>
        <begin position="314"/>
        <end position="376"/>
    </location>
</feature>
<dbReference type="AlphaFoldDB" id="A0AAV7K9H5"/>
<dbReference type="GO" id="GO:2001294">
    <property type="term" value="P:malonyl-CoA catabolic process"/>
    <property type="evidence" value="ECO:0007669"/>
    <property type="project" value="TreeGrafter"/>
</dbReference>
<organism evidence="2 3">
    <name type="scientific">Oopsacas minuta</name>
    <dbReference type="NCBI Taxonomy" id="111878"/>
    <lineage>
        <taxon>Eukaryota</taxon>
        <taxon>Metazoa</taxon>
        <taxon>Porifera</taxon>
        <taxon>Hexactinellida</taxon>
        <taxon>Hexasterophora</taxon>
        <taxon>Lyssacinosida</taxon>
        <taxon>Leucopsacidae</taxon>
        <taxon>Oopsacas</taxon>
    </lineage>
</organism>
<dbReference type="EMBL" id="JAKMXF010000111">
    <property type="protein sequence ID" value="KAI6657525.1"/>
    <property type="molecule type" value="Genomic_DNA"/>
</dbReference>
<reference evidence="2 3" key="1">
    <citation type="journal article" date="2023" name="BMC Biol.">
        <title>The compact genome of the sponge Oopsacas minuta (Hexactinellida) is lacking key metazoan core genes.</title>
        <authorList>
            <person name="Santini S."/>
            <person name="Schenkelaars Q."/>
            <person name="Jourda C."/>
            <person name="Duchesne M."/>
            <person name="Belahbib H."/>
            <person name="Rocher C."/>
            <person name="Selva M."/>
            <person name="Riesgo A."/>
            <person name="Vervoort M."/>
            <person name="Leys S.P."/>
            <person name="Kodjabachian L."/>
            <person name="Le Bivic A."/>
            <person name="Borchiellini C."/>
            <person name="Claverie J.M."/>
            <person name="Renard E."/>
        </authorList>
    </citation>
    <scope>NUCLEOTIDE SEQUENCE [LARGE SCALE GENOMIC DNA]</scope>
    <source>
        <strain evidence="2">SPO-2</strain>
    </source>
</reference>
<dbReference type="InterPro" id="IPR007956">
    <property type="entry name" value="Malonyl_CoA_deC_C"/>
</dbReference>
<dbReference type="GO" id="GO:0005759">
    <property type="term" value="C:mitochondrial matrix"/>
    <property type="evidence" value="ECO:0007669"/>
    <property type="project" value="TreeGrafter"/>
</dbReference>
<keyword evidence="3" id="KW-1185">Reference proteome</keyword>
<dbReference type="InterPro" id="IPR042303">
    <property type="entry name" value="Malonyl_CoA_deC_C_sf"/>
</dbReference>
<dbReference type="PANTHER" id="PTHR28641:SF1">
    <property type="entry name" value="MALONYL-COA DECARBOXYLASE, MITOCHONDRIAL"/>
    <property type="match status" value="1"/>
</dbReference>
<dbReference type="InterPro" id="IPR038917">
    <property type="entry name" value="Malonyl_CoA_deC"/>
</dbReference>
<dbReference type="GO" id="GO:0006633">
    <property type="term" value="P:fatty acid biosynthetic process"/>
    <property type="evidence" value="ECO:0007669"/>
    <property type="project" value="InterPro"/>
</dbReference>
<dbReference type="GO" id="GO:0006085">
    <property type="term" value="P:acetyl-CoA biosynthetic process"/>
    <property type="evidence" value="ECO:0007669"/>
    <property type="project" value="TreeGrafter"/>
</dbReference>
<proteinExistence type="predicted"/>
<feature type="domain" description="Malonyl-CoA decarboxylase C-terminal" evidence="1">
    <location>
        <begin position="151"/>
        <end position="298"/>
    </location>
</feature>